<dbReference type="EMBL" id="JBDFQZ010000013">
    <property type="protein sequence ID" value="KAK9669767.1"/>
    <property type="molecule type" value="Genomic_DNA"/>
</dbReference>
<proteinExistence type="predicted"/>
<reference evidence="1" key="1">
    <citation type="submission" date="2024-03" db="EMBL/GenBank/DDBJ databases">
        <title>WGS assembly of Saponaria officinalis var. Norfolk2.</title>
        <authorList>
            <person name="Jenkins J."/>
            <person name="Shu S."/>
            <person name="Grimwood J."/>
            <person name="Barry K."/>
            <person name="Goodstein D."/>
            <person name="Schmutz J."/>
            <person name="Leebens-Mack J."/>
            <person name="Osbourn A."/>
        </authorList>
    </citation>
    <scope>NUCLEOTIDE SEQUENCE [LARGE SCALE GENOMIC DNA]</scope>
    <source>
        <strain evidence="1">JIC</strain>
    </source>
</reference>
<gene>
    <name evidence="1" type="ORF">RND81_13G153200</name>
</gene>
<sequence length="360" mass="41415">MSLGHYQIILGQQRHLKLSLITKIIRIVYLFFAVQRILDELLLAKDPHDFDSRVQQKAYFEHLGRLSVVSCLVSENSSLFMAKEKSATGLSLTFKEKNVESFWYSLDGDGQEAIMYGLIALSTSGCNIIKVKSQQVLRCLLKMDIMYKQSHRWYFMPICKIITKFQNMVKAWFTIDTKLSYWAGMVNGVQLAISLFDEGDEGIISEMCLIFSFLALHISNEFLPLLMPICDKVLSKYNHNPAYLWVYSELQKKDYSSTGQLSFPSEEYNLQSIALWFDELDLSLKGFFCSLLLRLVLKKTNARYQAFEIIVAIEQIENGAKMWVNGASLMDRLMLFLKDDDKSNATLQCICFLSSKMKLT</sequence>
<protein>
    <submittedName>
        <fullName evidence="1">Uncharacterized protein</fullName>
    </submittedName>
</protein>
<organism evidence="1 2">
    <name type="scientific">Saponaria officinalis</name>
    <name type="common">Common soapwort</name>
    <name type="synonym">Lychnis saponaria</name>
    <dbReference type="NCBI Taxonomy" id="3572"/>
    <lineage>
        <taxon>Eukaryota</taxon>
        <taxon>Viridiplantae</taxon>
        <taxon>Streptophyta</taxon>
        <taxon>Embryophyta</taxon>
        <taxon>Tracheophyta</taxon>
        <taxon>Spermatophyta</taxon>
        <taxon>Magnoliopsida</taxon>
        <taxon>eudicotyledons</taxon>
        <taxon>Gunneridae</taxon>
        <taxon>Pentapetalae</taxon>
        <taxon>Caryophyllales</taxon>
        <taxon>Caryophyllaceae</taxon>
        <taxon>Caryophylleae</taxon>
        <taxon>Saponaria</taxon>
    </lineage>
</organism>
<accession>A0AAW1H1A5</accession>
<dbReference type="AlphaFoldDB" id="A0AAW1H1A5"/>
<evidence type="ECO:0000313" key="2">
    <source>
        <dbReference type="Proteomes" id="UP001443914"/>
    </source>
</evidence>
<name>A0AAW1H1A5_SAPOF</name>
<evidence type="ECO:0000313" key="1">
    <source>
        <dbReference type="EMBL" id="KAK9669767.1"/>
    </source>
</evidence>
<comment type="caution">
    <text evidence="1">The sequence shown here is derived from an EMBL/GenBank/DDBJ whole genome shotgun (WGS) entry which is preliminary data.</text>
</comment>
<dbReference type="Proteomes" id="UP001443914">
    <property type="component" value="Unassembled WGS sequence"/>
</dbReference>
<keyword evidence="2" id="KW-1185">Reference proteome</keyword>